<evidence type="ECO:0000259" key="3">
    <source>
        <dbReference type="Pfam" id="PF12695"/>
    </source>
</evidence>
<protein>
    <submittedName>
        <fullName evidence="4">Alpha/beta hydrolase</fullName>
    </submittedName>
</protein>
<feature type="region of interest" description="Disordered" evidence="1">
    <location>
        <begin position="1"/>
        <end position="25"/>
    </location>
</feature>
<feature type="transmembrane region" description="Helical" evidence="2">
    <location>
        <begin position="35"/>
        <end position="57"/>
    </location>
</feature>
<keyword evidence="5" id="KW-1185">Reference proteome</keyword>
<dbReference type="SUPFAM" id="SSF53474">
    <property type="entry name" value="alpha/beta-Hydrolases"/>
    <property type="match status" value="1"/>
</dbReference>
<gene>
    <name evidence="4" type="ORF">GCM10025760_27820</name>
</gene>
<dbReference type="Pfam" id="PF12695">
    <property type="entry name" value="Abhydrolase_5"/>
    <property type="match status" value="1"/>
</dbReference>
<evidence type="ECO:0000256" key="1">
    <source>
        <dbReference type="SAM" id="MobiDB-lite"/>
    </source>
</evidence>
<dbReference type="Proteomes" id="UP001501407">
    <property type="component" value="Unassembled WGS sequence"/>
</dbReference>
<feature type="domain" description="Alpha/beta hydrolase fold-5" evidence="3">
    <location>
        <begin position="101"/>
        <end position="257"/>
    </location>
</feature>
<name>A0ABP9MFK5_9MICO</name>
<comment type="caution">
    <text evidence="4">The sequence shown here is derived from an EMBL/GenBank/DDBJ whole genome shotgun (WGS) entry which is preliminary data.</text>
</comment>
<proteinExistence type="predicted"/>
<keyword evidence="2" id="KW-0472">Membrane</keyword>
<feature type="region of interest" description="Disordered" evidence="1">
    <location>
        <begin position="236"/>
        <end position="260"/>
    </location>
</feature>
<feature type="compositionally biased region" description="Pro residues" evidence="1">
    <location>
        <begin position="1"/>
        <end position="11"/>
    </location>
</feature>
<organism evidence="4 5">
    <name type="scientific">Microbacterium yannicii</name>
    <dbReference type="NCBI Taxonomy" id="671622"/>
    <lineage>
        <taxon>Bacteria</taxon>
        <taxon>Bacillati</taxon>
        <taxon>Actinomycetota</taxon>
        <taxon>Actinomycetes</taxon>
        <taxon>Micrococcales</taxon>
        <taxon>Microbacteriaceae</taxon>
        <taxon>Microbacterium</taxon>
    </lineage>
</organism>
<dbReference type="GO" id="GO:0016787">
    <property type="term" value="F:hydrolase activity"/>
    <property type="evidence" value="ECO:0007669"/>
    <property type="project" value="UniProtKB-KW"/>
</dbReference>
<evidence type="ECO:0000313" key="4">
    <source>
        <dbReference type="EMBL" id="GAA5095466.1"/>
    </source>
</evidence>
<dbReference type="Gene3D" id="3.40.50.1820">
    <property type="entry name" value="alpha/beta hydrolase"/>
    <property type="match status" value="1"/>
</dbReference>
<keyword evidence="2" id="KW-1133">Transmembrane helix</keyword>
<sequence>MTPSAPSPEPAPDAEAGSEAMAPSAPKTRRRGLRVLWWILGSLGALIVLAVVGIVIWSQVGVMAAEPGPLADVRANTAIEITDTDAGIVLAPAGESADVGLVYVPGAKVDPWAYADKLSGLVAEDGVTVVITKPWLNLAFFDLRPLSAFTDLAPGIDTWLVGGHSLGGVRACQLATDADGLALFGSYCANDLSTSGLPVISVSGSEDGLSTPEKIAEARPLLPDDAEMHEIEGASHASFGDYGPQPGDGTPTIADDDMRDQLTELVGPFALATAGR</sequence>
<dbReference type="InterPro" id="IPR029058">
    <property type="entry name" value="AB_hydrolase_fold"/>
</dbReference>
<reference evidence="5" key="1">
    <citation type="journal article" date="2019" name="Int. J. Syst. Evol. Microbiol.">
        <title>The Global Catalogue of Microorganisms (GCM) 10K type strain sequencing project: providing services to taxonomists for standard genome sequencing and annotation.</title>
        <authorList>
            <consortium name="The Broad Institute Genomics Platform"/>
            <consortium name="The Broad Institute Genome Sequencing Center for Infectious Disease"/>
            <person name="Wu L."/>
            <person name="Ma J."/>
        </authorList>
    </citation>
    <scope>NUCLEOTIDE SEQUENCE [LARGE SCALE GENOMIC DNA]</scope>
    <source>
        <strain evidence="5">JCM 18959</strain>
    </source>
</reference>
<keyword evidence="4" id="KW-0378">Hydrolase</keyword>
<keyword evidence="2" id="KW-0812">Transmembrane</keyword>
<evidence type="ECO:0000313" key="5">
    <source>
        <dbReference type="Proteomes" id="UP001501407"/>
    </source>
</evidence>
<dbReference type="EMBL" id="BAABKZ010000002">
    <property type="protein sequence ID" value="GAA5095466.1"/>
    <property type="molecule type" value="Genomic_DNA"/>
</dbReference>
<accession>A0ABP9MFK5</accession>
<dbReference type="InterPro" id="IPR029059">
    <property type="entry name" value="AB_hydrolase_5"/>
</dbReference>
<evidence type="ECO:0000256" key="2">
    <source>
        <dbReference type="SAM" id="Phobius"/>
    </source>
</evidence>